<comment type="caution">
    <text evidence="1">The sequence shown here is derived from an EMBL/GenBank/DDBJ whole genome shotgun (WGS) entry which is preliminary data.</text>
</comment>
<dbReference type="Proteomes" id="UP000639403">
    <property type="component" value="Unassembled WGS sequence"/>
</dbReference>
<evidence type="ECO:0000313" key="1">
    <source>
        <dbReference type="EMBL" id="KAF9803977.1"/>
    </source>
</evidence>
<dbReference type="EMBL" id="JADOXO010000462">
    <property type="protein sequence ID" value="KAF9803977.1"/>
    <property type="molecule type" value="Genomic_DNA"/>
</dbReference>
<reference evidence="1" key="2">
    <citation type="journal article" name="Front. Microbiol.">
        <title>Degradative Capacity of Two Strains of Rhodonia placenta: From Phenotype to Genotype.</title>
        <authorList>
            <person name="Kolle M."/>
            <person name="Horta M.A.C."/>
            <person name="Nowrousian M."/>
            <person name="Ohm R.A."/>
            <person name="Benz J.P."/>
            <person name="Pilgard A."/>
        </authorList>
    </citation>
    <scope>NUCLEOTIDE SEQUENCE</scope>
    <source>
        <strain evidence="1">FPRL280</strain>
    </source>
</reference>
<accession>A0A8H7NUD9</accession>
<dbReference type="AlphaFoldDB" id="A0A8H7NUD9"/>
<name>A0A8H7NUD9_9APHY</name>
<reference evidence="1" key="1">
    <citation type="submission" date="2020-11" db="EMBL/GenBank/DDBJ databases">
        <authorList>
            <person name="Koelle M."/>
            <person name="Horta M.A.C."/>
            <person name="Nowrousian M."/>
            <person name="Ohm R.A."/>
            <person name="Benz P."/>
            <person name="Pilgard A."/>
        </authorList>
    </citation>
    <scope>NUCLEOTIDE SEQUENCE</scope>
    <source>
        <strain evidence="1">FPRL280</strain>
    </source>
</reference>
<proteinExistence type="predicted"/>
<organism evidence="1 2">
    <name type="scientific">Rhodonia placenta</name>
    <dbReference type="NCBI Taxonomy" id="104341"/>
    <lineage>
        <taxon>Eukaryota</taxon>
        <taxon>Fungi</taxon>
        <taxon>Dikarya</taxon>
        <taxon>Basidiomycota</taxon>
        <taxon>Agaricomycotina</taxon>
        <taxon>Agaricomycetes</taxon>
        <taxon>Polyporales</taxon>
        <taxon>Adustoporiaceae</taxon>
        <taxon>Rhodonia</taxon>
    </lineage>
</organism>
<evidence type="ECO:0000313" key="2">
    <source>
        <dbReference type="Proteomes" id="UP000639403"/>
    </source>
</evidence>
<gene>
    <name evidence="1" type="ORF">IEO21_09493</name>
</gene>
<protein>
    <submittedName>
        <fullName evidence="1">Uncharacterized protein</fullName>
    </submittedName>
</protein>
<sequence length="262" mass="28820">MVTKTCTANMPNTQKRTALVIIHAESDGPVRDEPSPRGDPLEVTVGQREATMKKTKDVIALSRRFALSAQAAWCGSNMTRQILSPVATILGKASTGTEYTAASDMRHDIVSVVAKLQYGDNCSSMNASMRLQSMQMNVTHANNRPPTVNHQLMDEGIDQRSGRLIIWMMPQVHNRWYGKEDDFEIEEEEGCLPGEHVLSGSCFHHVLAAVLKERNAPGNLTQKFTFQLDLGAQQQYKKLSLPAAAGTAKRSPEAGLDMRVIG</sequence>